<protein>
    <recommendedName>
        <fullName evidence="2">HTH cro/C1-type domain-containing protein</fullName>
    </recommendedName>
</protein>
<keyword evidence="1" id="KW-0238">DNA-binding</keyword>
<evidence type="ECO:0000256" key="1">
    <source>
        <dbReference type="ARBA" id="ARBA00023125"/>
    </source>
</evidence>
<comment type="caution">
    <text evidence="3">The sequence shown here is derived from an EMBL/GenBank/DDBJ whole genome shotgun (WGS) entry which is preliminary data.</text>
</comment>
<organism evidence="3">
    <name type="scientific">bioreactor metagenome</name>
    <dbReference type="NCBI Taxonomy" id="1076179"/>
    <lineage>
        <taxon>unclassified sequences</taxon>
        <taxon>metagenomes</taxon>
        <taxon>ecological metagenomes</taxon>
    </lineage>
</organism>
<dbReference type="PROSITE" id="PS50943">
    <property type="entry name" value="HTH_CROC1"/>
    <property type="match status" value="1"/>
</dbReference>
<dbReference type="PANTHER" id="PTHR46558">
    <property type="entry name" value="TRACRIPTIONAL REGULATORY PROTEIN-RELATED-RELATED"/>
    <property type="match status" value="1"/>
</dbReference>
<evidence type="ECO:0000259" key="2">
    <source>
        <dbReference type="PROSITE" id="PS50943"/>
    </source>
</evidence>
<dbReference type="Gene3D" id="1.10.260.40">
    <property type="entry name" value="lambda repressor-like DNA-binding domains"/>
    <property type="match status" value="1"/>
</dbReference>
<dbReference type="Pfam" id="PF01381">
    <property type="entry name" value="HTH_3"/>
    <property type="match status" value="1"/>
</dbReference>
<feature type="domain" description="HTH cro/C1-type" evidence="2">
    <location>
        <begin position="8"/>
        <end position="62"/>
    </location>
</feature>
<accession>A0A645BAX4</accession>
<dbReference type="GO" id="GO:0003677">
    <property type="term" value="F:DNA binding"/>
    <property type="evidence" value="ECO:0007669"/>
    <property type="project" value="UniProtKB-KW"/>
</dbReference>
<dbReference type="Gene3D" id="2.10.109.10">
    <property type="entry name" value="Umud Fragment, subunit A"/>
    <property type="match status" value="1"/>
</dbReference>
<dbReference type="Pfam" id="PF00717">
    <property type="entry name" value="Peptidase_S24"/>
    <property type="match status" value="1"/>
</dbReference>
<dbReference type="InterPro" id="IPR015927">
    <property type="entry name" value="Peptidase_S24_S26A/B/C"/>
</dbReference>
<dbReference type="InterPro" id="IPR036286">
    <property type="entry name" value="LexA/Signal_pep-like_sf"/>
</dbReference>
<sequence length="222" mass="25371">MSRIGEKIKNIRIEKGLTQKQLGKKLGVAEGFINEVESGRKVINQSLIDRIGKVLGKDLNDITMSFEEEVYKEEKQTKFEYQPKKEKINDVWNEAFGSVIKNIPIYSYELNKMLGHKKMPLIENKIEGFAQDKVVFLQMQDDEMMGFRIAKGDIAFANLTNEVQNNSICLVEYGNESKIRQIKILDSNKVLLISNAGSVRTETIEKKSLKIIAKLNKLEITL</sequence>
<dbReference type="InterPro" id="IPR001387">
    <property type="entry name" value="Cro/C1-type_HTH"/>
</dbReference>
<dbReference type="InterPro" id="IPR010982">
    <property type="entry name" value="Lambda_DNA-bd_dom_sf"/>
</dbReference>
<dbReference type="SUPFAM" id="SSF51306">
    <property type="entry name" value="LexA/Signal peptidase"/>
    <property type="match status" value="1"/>
</dbReference>
<dbReference type="EMBL" id="VSSQ01018954">
    <property type="protein sequence ID" value="MPM62605.1"/>
    <property type="molecule type" value="Genomic_DNA"/>
</dbReference>
<evidence type="ECO:0000313" key="3">
    <source>
        <dbReference type="EMBL" id="MPM62605.1"/>
    </source>
</evidence>
<dbReference type="AlphaFoldDB" id="A0A645BAX4"/>
<dbReference type="SMART" id="SM00530">
    <property type="entry name" value="HTH_XRE"/>
    <property type="match status" value="1"/>
</dbReference>
<dbReference type="SUPFAM" id="SSF47413">
    <property type="entry name" value="lambda repressor-like DNA-binding domains"/>
    <property type="match status" value="1"/>
</dbReference>
<dbReference type="PANTHER" id="PTHR46558:SF3">
    <property type="entry name" value="TRANSCRIPTIONAL REGULATOR"/>
    <property type="match status" value="1"/>
</dbReference>
<gene>
    <name evidence="3" type="ORF">SDC9_109481</name>
</gene>
<dbReference type="CDD" id="cd00093">
    <property type="entry name" value="HTH_XRE"/>
    <property type="match status" value="1"/>
</dbReference>
<proteinExistence type="predicted"/>
<name>A0A645BAX4_9ZZZZ</name>
<reference evidence="3" key="1">
    <citation type="submission" date="2019-08" db="EMBL/GenBank/DDBJ databases">
        <authorList>
            <person name="Kucharzyk K."/>
            <person name="Murdoch R.W."/>
            <person name="Higgins S."/>
            <person name="Loffler F."/>
        </authorList>
    </citation>
    <scope>NUCLEOTIDE SEQUENCE</scope>
</reference>